<feature type="domain" description="HNH nuclease" evidence="1">
    <location>
        <begin position="40"/>
        <end position="78"/>
    </location>
</feature>
<dbReference type="OrthoDB" id="581550at2"/>
<proteinExistence type="predicted"/>
<dbReference type="EMBL" id="JADBGF010000001">
    <property type="protein sequence ID" value="MBE1599699.1"/>
    <property type="molecule type" value="Genomic_DNA"/>
</dbReference>
<gene>
    <name evidence="2" type="ORF">H4687_005828</name>
</gene>
<protein>
    <recommendedName>
        <fullName evidence="1">HNH nuclease domain-containing protein</fullName>
    </recommendedName>
</protein>
<dbReference type="Gene3D" id="3.90.75.20">
    <property type="match status" value="1"/>
</dbReference>
<name>A0A8I0PBJ8_9ACTN</name>
<dbReference type="Pfam" id="PF13392">
    <property type="entry name" value="HNH_3"/>
    <property type="match status" value="1"/>
</dbReference>
<sequence>MVRVLDRKHNGRAVRINAAGYVLVWEPDHTASYSGWLLEHRLVAEKTLGRRLDRADEVHHINRDKADNRPENLVVLSGPDHASITALDNWRDLRDLKAQLARYRELYGDLPEE</sequence>
<keyword evidence="3" id="KW-1185">Reference proteome</keyword>
<dbReference type="GeneID" id="86830375"/>
<dbReference type="InterPro" id="IPR003615">
    <property type="entry name" value="HNH_nuc"/>
</dbReference>
<accession>A0A8I0PBJ8</accession>
<dbReference type="SUPFAM" id="SSF54060">
    <property type="entry name" value="His-Me finger endonucleases"/>
    <property type="match status" value="1"/>
</dbReference>
<reference evidence="2 3" key="1">
    <citation type="submission" date="2020-10" db="EMBL/GenBank/DDBJ databases">
        <title>Sequencing the genomes of 1000 actinobacteria strains.</title>
        <authorList>
            <person name="Klenk H.-P."/>
        </authorList>
    </citation>
    <scope>NUCLEOTIDE SEQUENCE [LARGE SCALE GENOMIC DNA]</scope>
    <source>
        <strain evidence="2 3">DSM 41803</strain>
    </source>
</reference>
<evidence type="ECO:0000313" key="2">
    <source>
        <dbReference type="EMBL" id="MBE1599699.1"/>
    </source>
</evidence>
<dbReference type="RefSeq" id="WP_107082302.1">
    <property type="nucleotide sequence ID" value="NZ_JADBGF010000001.1"/>
</dbReference>
<evidence type="ECO:0000313" key="3">
    <source>
        <dbReference type="Proteomes" id="UP000629287"/>
    </source>
</evidence>
<dbReference type="Proteomes" id="UP000629287">
    <property type="component" value="Unassembled WGS sequence"/>
</dbReference>
<organism evidence="2 3">
    <name type="scientific">Streptomyces stelliscabiei</name>
    <dbReference type="NCBI Taxonomy" id="146820"/>
    <lineage>
        <taxon>Bacteria</taxon>
        <taxon>Bacillati</taxon>
        <taxon>Actinomycetota</taxon>
        <taxon>Actinomycetes</taxon>
        <taxon>Kitasatosporales</taxon>
        <taxon>Streptomycetaceae</taxon>
        <taxon>Streptomyces</taxon>
    </lineage>
</organism>
<dbReference type="InterPro" id="IPR044925">
    <property type="entry name" value="His-Me_finger_sf"/>
</dbReference>
<comment type="caution">
    <text evidence="2">The sequence shown here is derived from an EMBL/GenBank/DDBJ whole genome shotgun (WGS) entry which is preliminary data.</text>
</comment>
<dbReference type="AlphaFoldDB" id="A0A8I0PBJ8"/>
<evidence type="ECO:0000259" key="1">
    <source>
        <dbReference type="Pfam" id="PF13392"/>
    </source>
</evidence>